<sequence>MNCIIIEDEIPAADELKHILGNFDFIHVIGMGHDGEKGLQLIKSKNPDVVFLDINIPLKNGMDLAKEIKNFNKNIEIIFVTAYEEYALNAFEVAALDYILKPYDDKRIISTVNRLHKSFINKSINEQIPNVVNEVMKRIEIKKTQITEKLPCEKSGKIVLLNIDDIYFCYAENEKVYIKSKNTTYLTNYTMNRLQKKTKLFRAHRSYLVNLNNVKELYSWFNGTYKLVMDDDEKSEIPISRKNVRCLKEILDI</sequence>
<dbReference type="PROSITE" id="PS50930">
    <property type="entry name" value="HTH_LYTTR"/>
    <property type="match status" value="1"/>
</dbReference>
<dbReference type="Proteomes" id="UP000726170">
    <property type="component" value="Unassembled WGS sequence"/>
</dbReference>
<dbReference type="SMART" id="SM00850">
    <property type="entry name" value="LytTR"/>
    <property type="match status" value="1"/>
</dbReference>
<keyword evidence="5" id="KW-1185">Reference proteome</keyword>
<dbReference type="GO" id="GO:0003677">
    <property type="term" value="F:DNA binding"/>
    <property type="evidence" value="ECO:0007669"/>
    <property type="project" value="UniProtKB-KW"/>
</dbReference>
<dbReference type="InterPro" id="IPR007492">
    <property type="entry name" value="LytTR_DNA-bd_dom"/>
</dbReference>
<dbReference type="PROSITE" id="PS50110">
    <property type="entry name" value="RESPONSE_REGULATORY"/>
    <property type="match status" value="1"/>
</dbReference>
<dbReference type="RefSeq" id="WP_216438319.1">
    <property type="nucleotide sequence ID" value="NZ_JAHLQF010000001.1"/>
</dbReference>
<feature type="domain" description="Response regulatory" evidence="2">
    <location>
        <begin position="2"/>
        <end position="116"/>
    </location>
</feature>
<evidence type="ECO:0000259" key="3">
    <source>
        <dbReference type="PROSITE" id="PS50930"/>
    </source>
</evidence>
<dbReference type="Pfam" id="PF04397">
    <property type="entry name" value="LytTR"/>
    <property type="match status" value="1"/>
</dbReference>
<evidence type="ECO:0000259" key="2">
    <source>
        <dbReference type="PROSITE" id="PS50110"/>
    </source>
</evidence>
<dbReference type="PANTHER" id="PTHR37299">
    <property type="entry name" value="TRANSCRIPTIONAL REGULATOR-RELATED"/>
    <property type="match status" value="1"/>
</dbReference>
<evidence type="ECO:0000313" key="4">
    <source>
        <dbReference type="EMBL" id="MBU5483388.1"/>
    </source>
</evidence>
<feature type="modified residue" description="4-aspartylphosphate" evidence="1">
    <location>
        <position position="53"/>
    </location>
</feature>
<keyword evidence="4" id="KW-0238">DNA-binding</keyword>
<protein>
    <submittedName>
        <fullName evidence="4">LytTR family DNA-binding domain-containing protein</fullName>
    </submittedName>
</protein>
<dbReference type="InterPro" id="IPR046947">
    <property type="entry name" value="LytR-like"/>
</dbReference>
<dbReference type="PANTHER" id="PTHR37299:SF1">
    <property type="entry name" value="STAGE 0 SPORULATION PROTEIN A HOMOLOG"/>
    <property type="match status" value="1"/>
</dbReference>
<reference evidence="4 5" key="1">
    <citation type="submission" date="2021-06" db="EMBL/GenBank/DDBJ databases">
        <authorList>
            <person name="Sun Q."/>
            <person name="Li D."/>
        </authorList>
    </citation>
    <scope>NUCLEOTIDE SEQUENCE [LARGE SCALE GENOMIC DNA]</scope>
    <source>
        <strain evidence="4 5">MSJ-11</strain>
    </source>
</reference>
<gene>
    <name evidence="4" type="ORF">KQI86_03545</name>
</gene>
<name>A0ABS6EEB9_9CLOT</name>
<accession>A0ABS6EEB9</accession>
<dbReference type="Pfam" id="PF00072">
    <property type="entry name" value="Response_reg"/>
    <property type="match status" value="1"/>
</dbReference>
<dbReference type="EMBL" id="JAHLQF010000001">
    <property type="protein sequence ID" value="MBU5483388.1"/>
    <property type="molecule type" value="Genomic_DNA"/>
</dbReference>
<evidence type="ECO:0000313" key="5">
    <source>
        <dbReference type="Proteomes" id="UP000726170"/>
    </source>
</evidence>
<feature type="domain" description="HTH LytTR-type" evidence="3">
    <location>
        <begin position="150"/>
        <end position="253"/>
    </location>
</feature>
<organism evidence="4 5">
    <name type="scientific">Clostridium mobile</name>
    <dbReference type="NCBI Taxonomy" id="2841512"/>
    <lineage>
        <taxon>Bacteria</taxon>
        <taxon>Bacillati</taxon>
        <taxon>Bacillota</taxon>
        <taxon>Clostridia</taxon>
        <taxon>Eubacteriales</taxon>
        <taxon>Clostridiaceae</taxon>
        <taxon>Clostridium</taxon>
    </lineage>
</organism>
<evidence type="ECO:0000256" key="1">
    <source>
        <dbReference type="PROSITE-ProRule" id="PRU00169"/>
    </source>
</evidence>
<dbReference type="SMART" id="SM00448">
    <property type="entry name" value="REC"/>
    <property type="match status" value="1"/>
</dbReference>
<proteinExistence type="predicted"/>
<dbReference type="InterPro" id="IPR001789">
    <property type="entry name" value="Sig_transdc_resp-reg_receiver"/>
</dbReference>
<comment type="caution">
    <text evidence="4">The sequence shown here is derived from an EMBL/GenBank/DDBJ whole genome shotgun (WGS) entry which is preliminary data.</text>
</comment>
<keyword evidence="1" id="KW-0597">Phosphoprotein</keyword>